<dbReference type="AlphaFoldDB" id="A0A327Z1U3"/>
<dbReference type="RefSeq" id="WP_146617023.1">
    <property type="nucleotide sequence ID" value="NZ_JACHWI010000008.1"/>
</dbReference>
<dbReference type="EMBL" id="QLMJ01000022">
    <property type="protein sequence ID" value="RAK27744.1"/>
    <property type="molecule type" value="Genomic_DNA"/>
</dbReference>
<reference evidence="1 2" key="1">
    <citation type="submission" date="2018-06" db="EMBL/GenBank/DDBJ databases">
        <title>Genomic Encyclopedia of Type Strains, Phase III (KMG-III): the genomes of soil and plant-associated and newly described type strains.</title>
        <authorList>
            <person name="Whitman W."/>
        </authorList>
    </citation>
    <scope>NUCLEOTIDE SEQUENCE [LARGE SCALE GENOMIC DNA]</scope>
    <source>
        <strain evidence="1 2">CGMCC 4.7090</strain>
    </source>
</reference>
<dbReference type="OrthoDB" id="9966303at2"/>
<sequence length="81" mass="9319">MEPYEGNVKRPLAFYQMLATRITMRGENQRSGRCLPINAVMPKFERLTFPPAQPDARLARIIPLSGRITRRAPRDPLKELV</sequence>
<gene>
    <name evidence="1" type="ORF">B0I29_122127</name>
</gene>
<accession>A0A327Z1U3</accession>
<organism evidence="1 2">
    <name type="scientific">Actinoplanes lutulentus</name>
    <dbReference type="NCBI Taxonomy" id="1287878"/>
    <lineage>
        <taxon>Bacteria</taxon>
        <taxon>Bacillati</taxon>
        <taxon>Actinomycetota</taxon>
        <taxon>Actinomycetes</taxon>
        <taxon>Micromonosporales</taxon>
        <taxon>Micromonosporaceae</taxon>
        <taxon>Actinoplanes</taxon>
    </lineage>
</organism>
<name>A0A327Z1U3_9ACTN</name>
<protein>
    <submittedName>
        <fullName evidence="1">Uncharacterized protein</fullName>
    </submittedName>
</protein>
<proteinExistence type="predicted"/>
<comment type="caution">
    <text evidence="1">The sequence shown here is derived from an EMBL/GenBank/DDBJ whole genome shotgun (WGS) entry which is preliminary data.</text>
</comment>
<evidence type="ECO:0000313" key="1">
    <source>
        <dbReference type="EMBL" id="RAK27744.1"/>
    </source>
</evidence>
<dbReference type="Proteomes" id="UP000249341">
    <property type="component" value="Unassembled WGS sequence"/>
</dbReference>
<keyword evidence="2" id="KW-1185">Reference proteome</keyword>
<evidence type="ECO:0000313" key="2">
    <source>
        <dbReference type="Proteomes" id="UP000249341"/>
    </source>
</evidence>